<accession>A0A847S191</accession>
<keyword evidence="2" id="KW-1185">Reference proteome</keyword>
<name>A0A847S191_9BACT</name>
<evidence type="ECO:0000313" key="2">
    <source>
        <dbReference type="Proteomes" id="UP000570474"/>
    </source>
</evidence>
<dbReference type="AlphaFoldDB" id="A0A847S191"/>
<protein>
    <submittedName>
        <fullName evidence="1">Uncharacterized protein</fullName>
    </submittedName>
</protein>
<dbReference type="EMBL" id="JABAIA010000003">
    <property type="protein sequence ID" value="NLR68124.1"/>
    <property type="molecule type" value="Genomic_DNA"/>
</dbReference>
<sequence>MKSTFFIAILVMGHLSVTAQSTKLFDIVHINIKDTTLRKTEKDFIRKTLHFFEDENYIVRKTCSGEWGGTIVFKSKKTGVEYACGATCPVVVNKIDRRYVVSSSLNHLSGICRVVQIDHPDSMQIYEPFKPKQKTRKGQVIIRSAGDDESRSSKGTIALAGTLGMTIIVSFPYEGQLYHVTSDYRQTYLSKIENGKFVHLDTICDKSLWTYDDTVIQTVDGHYIVFFHNHVTQGYLNISGAKIEVNTYL</sequence>
<dbReference type="Proteomes" id="UP000570474">
    <property type="component" value="Unassembled WGS sequence"/>
</dbReference>
<comment type="caution">
    <text evidence="1">The sequence shown here is derived from an EMBL/GenBank/DDBJ whole genome shotgun (WGS) entry which is preliminary data.</text>
</comment>
<proteinExistence type="predicted"/>
<evidence type="ECO:0000313" key="1">
    <source>
        <dbReference type="EMBL" id="NLR68124.1"/>
    </source>
</evidence>
<organism evidence="1 2">
    <name type="scientific">Chitinophaga varians</name>
    <dbReference type="NCBI Taxonomy" id="2202339"/>
    <lineage>
        <taxon>Bacteria</taxon>
        <taxon>Pseudomonadati</taxon>
        <taxon>Bacteroidota</taxon>
        <taxon>Chitinophagia</taxon>
        <taxon>Chitinophagales</taxon>
        <taxon>Chitinophagaceae</taxon>
        <taxon>Chitinophaga</taxon>
    </lineage>
</organism>
<dbReference type="RefSeq" id="WP_168874059.1">
    <property type="nucleotide sequence ID" value="NZ_JABAIA010000003.1"/>
</dbReference>
<reference evidence="1 2" key="1">
    <citation type="submission" date="2020-04" db="EMBL/GenBank/DDBJ databases">
        <authorList>
            <person name="Yin C."/>
        </authorList>
    </citation>
    <scope>NUCLEOTIDE SEQUENCE [LARGE SCALE GENOMIC DNA]</scope>
    <source>
        <strain evidence="1 2">Ae27</strain>
    </source>
</reference>
<gene>
    <name evidence="1" type="ORF">HGH92_27710</name>
</gene>